<evidence type="ECO:0000259" key="3">
    <source>
        <dbReference type="Pfam" id="PF01370"/>
    </source>
</evidence>
<dbReference type="Gene3D" id="3.40.50.720">
    <property type="entry name" value="NAD(P)-binding Rossmann-like Domain"/>
    <property type="match status" value="1"/>
</dbReference>
<dbReference type="RefSeq" id="WP_002710730.1">
    <property type="nucleotide sequence ID" value="NZ_JH651384.1"/>
</dbReference>
<dbReference type="PRINTS" id="PR01713">
    <property type="entry name" value="NUCEPIMERASE"/>
</dbReference>
<dbReference type="EMBL" id="JH651384">
    <property type="protein sequence ID" value="EIJ36866.1"/>
    <property type="molecule type" value="Genomic_DNA"/>
</dbReference>
<dbReference type="AlphaFoldDB" id="A0A656HMW2"/>
<name>A0A656HMW2_THINJ</name>
<accession>A0A656HMW2</accession>
<feature type="domain" description="NAD-dependent epimerase/dehydratase" evidence="3">
    <location>
        <begin position="4"/>
        <end position="136"/>
    </location>
</feature>
<reference evidence="5" key="1">
    <citation type="journal article" date="2011" name="Stand. Genomic Sci.">
        <title>Genome sequence of the filamentous, gliding Thiothrix nivea neotype strain (JP2(T)).</title>
        <authorList>
            <person name="Lapidus A."/>
            <person name="Nolan M."/>
            <person name="Lucas S."/>
            <person name="Glavina Del Rio T."/>
            <person name="Tice H."/>
            <person name="Cheng J.F."/>
            <person name="Tapia R."/>
            <person name="Han C."/>
            <person name="Goodwin L."/>
            <person name="Pitluck S."/>
            <person name="Liolios K."/>
            <person name="Pagani I."/>
            <person name="Ivanova N."/>
            <person name="Huntemann M."/>
            <person name="Mavromatis K."/>
            <person name="Mikhailova N."/>
            <person name="Pati A."/>
            <person name="Chen A."/>
            <person name="Palaniappan K."/>
            <person name="Land M."/>
            <person name="Brambilla E.M."/>
            <person name="Rohde M."/>
            <person name="Abt B."/>
            <person name="Verbarg S."/>
            <person name="Goker M."/>
            <person name="Bristow J."/>
            <person name="Eisen J.A."/>
            <person name="Markowitz V."/>
            <person name="Hugenholtz P."/>
            <person name="Kyrpides N.C."/>
            <person name="Klenk H.P."/>
            <person name="Woyke T."/>
        </authorList>
    </citation>
    <scope>NUCLEOTIDE SEQUENCE [LARGE SCALE GENOMIC DNA]</scope>
    <source>
        <strain evidence="5">ATCC 35100 / DSM 5205 / JP2</strain>
    </source>
</reference>
<evidence type="ECO:0000313" key="4">
    <source>
        <dbReference type="EMBL" id="EIJ36866.1"/>
    </source>
</evidence>
<dbReference type="InterPro" id="IPR036291">
    <property type="entry name" value="NAD(P)-bd_dom_sf"/>
</dbReference>
<dbReference type="OrthoDB" id="9803010at2"/>
<dbReference type="SUPFAM" id="SSF51735">
    <property type="entry name" value="NAD(P)-binding Rossmann-fold domains"/>
    <property type="match status" value="1"/>
</dbReference>
<gene>
    <name evidence="4" type="ORF">Thini_4386</name>
</gene>
<comment type="pathway">
    <text evidence="1">Bacterial outer membrane biogenesis; LPS O-antigen biosynthesis.</text>
</comment>
<dbReference type="Pfam" id="PF01370">
    <property type="entry name" value="Epimerase"/>
    <property type="match status" value="2"/>
</dbReference>
<dbReference type="PANTHER" id="PTHR43000">
    <property type="entry name" value="DTDP-D-GLUCOSE 4,6-DEHYDRATASE-RELATED"/>
    <property type="match status" value="1"/>
</dbReference>
<keyword evidence="5" id="KW-1185">Reference proteome</keyword>
<evidence type="ECO:0000313" key="5">
    <source>
        <dbReference type="Proteomes" id="UP000005317"/>
    </source>
</evidence>
<evidence type="ECO:0000256" key="1">
    <source>
        <dbReference type="ARBA" id="ARBA00005125"/>
    </source>
</evidence>
<dbReference type="InterPro" id="IPR001509">
    <property type="entry name" value="Epimerase_deHydtase"/>
</dbReference>
<protein>
    <submittedName>
        <fullName evidence="4">NAD-dependent epimerase/dehydratase</fullName>
    </submittedName>
</protein>
<evidence type="ECO:0000256" key="2">
    <source>
        <dbReference type="ARBA" id="ARBA00007637"/>
    </source>
</evidence>
<organism evidence="4 5">
    <name type="scientific">Thiothrix nivea (strain ATCC 35100 / DSM 5205 / JP2)</name>
    <dbReference type="NCBI Taxonomy" id="870187"/>
    <lineage>
        <taxon>Bacteria</taxon>
        <taxon>Pseudomonadati</taxon>
        <taxon>Pseudomonadota</taxon>
        <taxon>Gammaproteobacteria</taxon>
        <taxon>Thiotrichales</taxon>
        <taxon>Thiotrichaceae</taxon>
        <taxon>Thiothrix</taxon>
    </lineage>
</organism>
<feature type="domain" description="NAD-dependent epimerase/dehydratase" evidence="3">
    <location>
        <begin position="176"/>
        <end position="287"/>
    </location>
</feature>
<dbReference type="Proteomes" id="UP000005317">
    <property type="component" value="Unassembled WGS sequence"/>
</dbReference>
<proteinExistence type="inferred from homology"/>
<comment type="similarity">
    <text evidence="2">Belongs to the NAD(P)-dependent epimerase/dehydratase family.</text>
</comment>
<sequence length="379" mass="40995">MSLVLLTGGAGFIGFHLTATLLKAGYTVRILDNLAPQIHGALPTGLDWLSDQRVEFMRGSVTHEQDVHAALAGVDTVIHLAAETGTGQSMYEIARYNAVNVGGTALLLDVLANDAGRSVKRIILASSRSIYGEGAYVCPSCSPDKRVYPDGRSMDQLAAHRWEHECATCGANLMPVPTKETDPAKPASIYAATKYAQEDLVRVACASLGMDYAILRLQNVYGEGQSLKNPYTGILSIFSTRIRCGQHLPIFEDGLETRDFVHVEDVANAFLAAVQMSGSINQVINVGAGSKTSVTEIAGHLSDALDGERNLQVTAEYRLGDIRHNYADITRLQTVLGYVPQVGLAEGVQRFADWARQQPLPQDLLDKANAELRARKLMG</sequence>